<dbReference type="InterPro" id="IPR008928">
    <property type="entry name" value="6-hairpin_glycosidase_sf"/>
</dbReference>
<dbReference type="AlphaFoldDB" id="A0AAE3YH43"/>
<accession>A0AAE3YH43</accession>
<dbReference type="GO" id="GO:0005975">
    <property type="term" value="P:carbohydrate metabolic process"/>
    <property type="evidence" value="ECO:0007669"/>
    <property type="project" value="InterPro"/>
</dbReference>
<dbReference type="RefSeq" id="WP_309850052.1">
    <property type="nucleotide sequence ID" value="NZ_BAAAIU010000044.1"/>
</dbReference>
<dbReference type="SUPFAM" id="SSF48208">
    <property type="entry name" value="Six-hairpin glycosidases"/>
    <property type="match status" value="1"/>
</dbReference>
<gene>
    <name evidence="1" type="ORF">J2S35_000763</name>
</gene>
<dbReference type="Pfam" id="PF03663">
    <property type="entry name" value="Glyco_hydro_76"/>
    <property type="match status" value="1"/>
</dbReference>
<organism evidence="1 2">
    <name type="scientific">Falsarthrobacter nasiphocae</name>
    <dbReference type="NCBI Taxonomy" id="189863"/>
    <lineage>
        <taxon>Bacteria</taxon>
        <taxon>Bacillati</taxon>
        <taxon>Actinomycetota</taxon>
        <taxon>Actinomycetes</taxon>
        <taxon>Micrococcales</taxon>
        <taxon>Micrococcaceae</taxon>
        <taxon>Falsarthrobacter</taxon>
    </lineage>
</organism>
<reference evidence="1" key="1">
    <citation type="submission" date="2023-07" db="EMBL/GenBank/DDBJ databases">
        <title>Sequencing the genomes of 1000 actinobacteria strains.</title>
        <authorList>
            <person name="Klenk H.-P."/>
        </authorList>
    </citation>
    <scope>NUCLEOTIDE SEQUENCE</scope>
    <source>
        <strain evidence="1">DSM 13988</strain>
    </source>
</reference>
<keyword evidence="2" id="KW-1185">Reference proteome</keyword>
<evidence type="ECO:0000313" key="1">
    <source>
        <dbReference type="EMBL" id="MDR6891823.1"/>
    </source>
</evidence>
<proteinExistence type="predicted"/>
<protein>
    <submittedName>
        <fullName evidence="1">Alpha-1,6-mannanase (GH76 family)</fullName>
    </submittedName>
</protein>
<evidence type="ECO:0000313" key="2">
    <source>
        <dbReference type="Proteomes" id="UP001247307"/>
    </source>
</evidence>
<dbReference type="EMBL" id="JAVDUI010000001">
    <property type="protein sequence ID" value="MDR6891823.1"/>
    <property type="molecule type" value="Genomic_DNA"/>
</dbReference>
<sequence>MSIASSPRSSTPPDRPEGFSTVASAAARSVIRHFGGPLLGLPGTHFAAVSRPGSVNNPAKPFHYWWQAHYVDALVDVGWRELSTGERVNGPERPSAGELASRTVKTLVGRNFFRITNSYYDDMAWAALAIGRLDALARAAGKPGPGERLKLRHALTDQLLSAATEDIGGGLFWHTKRTFKNTAATAPAALHFARLAGEGEPDLGPRAQSLVDWLESHVVDERGLYRDGIQINEGATIVEEAVYTYNQGPVLGALLELGGEANLARAARTVEAVKAHLTQRRSHVLTTHGTGDGGLFTGVLARYLALAATDERLPEATRNRAALMVTTTADRLWEGRGERWAKTGIITKPERVLVFPRTPGAMAAEEYPGQSVVELSTQLQAWMIFEAAAAIEEHHSA</sequence>
<dbReference type="Proteomes" id="UP001247307">
    <property type="component" value="Unassembled WGS sequence"/>
</dbReference>
<dbReference type="InterPro" id="IPR005198">
    <property type="entry name" value="Glyco_hydro_76"/>
</dbReference>
<dbReference type="Gene3D" id="1.50.10.20">
    <property type="match status" value="1"/>
</dbReference>
<dbReference type="PANTHER" id="PTHR47791">
    <property type="entry name" value="MEIOTICALLY UP-REGULATED GENE 191 PROTEIN"/>
    <property type="match status" value="1"/>
</dbReference>
<comment type="caution">
    <text evidence="1">The sequence shown here is derived from an EMBL/GenBank/DDBJ whole genome shotgun (WGS) entry which is preliminary data.</text>
</comment>
<name>A0AAE3YH43_9MICC</name>
<dbReference type="PANTHER" id="PTHR47791:SF3">
    <property type="entry name" value="MEIOTICALLY UP-REGULATED GENE 191 PROTEIN"/>
    <property type="match status" value="1"/>
</dbReference>
<dbReference type="InterPro" id="IPR053169">
    <property type="entry name" value="MUG_Protein"/>
</dbReference>